<organism evidence="2 3">
    <name type="scientific">Vulgatibacter incomptus</name>
    <dbReference type="NCBI Taxonomy" id="1391653"/>
    <lineage>
        <taxon>Bacteria</taxon>
        <taxon>Pseudomonadati</taxon>
        <taxon>Myxococcota</taxon>
        <taxon>Myxococcia</taxon>
        <taxon>Myxococcales</taxon>
        <taxon>Cystobacterineae</taxon>
        <taxon>Vulgatibacteraceae</taxon>
        <taxon>Vulgatibacter</taxon>
    </lineage>
</organism>
<dbReference type="KEGG" id="vin:AKJ08_2597"/>
<evidence type="ECO:0000313" key="2">
    <source>
        <dbReference type="EMBL" id="AKU92210.1"/>
    </source>
</evidence>
<dbReference type="AlphaFoldDB" id="A0A0K1PFC6"/>
<name>A0A0K1PFC6_9BACT</name>
<protein>
    <submittedName>
        <fullName evidence="2">Histone H1</fullName>
    </submittedName>
</protein>
<reference evidence="2 3" key="1">
    <citation type="submission" date="2015-08" db="EMBL/GenBank/DDBJ databases">
        <authorList>
            <person name="Babu N.S."/>
            <person name="Beckwith C.J."/>
            <person name="Beseler K.G."/>
            <person name="Brison A."/>
            <person name="Carone J.V."/>
            <person name="Caskin T.P."/>
            <person name="Diamond M."/>
            <person name="Durham M.E."/>
            <person name="Foxe J.M."/>
            <person name="Go M."/>
            <person name="Henderson B.A."/>
            <person name="Jones I.B."/>
            <person name="McGettigan J.A."/>
            <person name="Micheletti S.J."/>
            <person name="Nasrallah M.E."/>
            <person name="Ortiz D."/>
            <person name="Piller C.R."/>
            <person name="Privatt S.R."/>
            <person name="Schneider S.L."/>
            <person name="Sharp S."/>
            <person name="Smith T.C."/>
            <person name="Stanton J.D."/>
            <person name="Ullery H.E."/>
            <person name="Wilson R.J."/>
            <person name="Serrano M.G."/>
            <person name="Buck G."/>
            <person name="Lee V."/>
            <person name="Wang Y."/>
            <person name="Carvalho R."/>
            <person name="Voegtly L."/>
            <person name="Shi R."/>
            <person name="Duckworth R."/>
            <person name="Johnson A."/>
            <person name="Loviza R."/>
            <person name="Walstead R."/>
            <person name="Shah Z."/>
            <person name="Kiflezghi M."/>
            <person name="Wade K."/>
            <person name="Ball S.L."/>
            <person name="Bradley K.W."/>
            <person name="Asai D.J."/>
            <person name="Bowman C.A."/>
            <person name="Russell D.A."/>
            <person name="Pope W.H."/>
            <person name="Jacobs-Sera D."/>
            <person name="Hendrix R.W."/>
            <person name="Hatfull G.F."/>
        </authorList>
    </citation>
    <scope>NUCLEOTIDE SEQUENCE [LARGE SCALE GENOMIC DNA]</scope>
    <source>
        <strain evidence="2 3">DSM 27710</strain>
    </source>
</reference>
<feature type="compositionally biased region" description="Low complexity" evidence="1">
    <location>
        <begin position="163"/>
        <end position="186"/>
    </location>
</feature>
<evidence type="ECO:0000256" key="1">
    <source>
        <dbReference type="SAM" id="MobiDB-lite"/>
    </source>
</evidence>
<feature type="compositionally biased region" description="Low complexity" evidence="1">
    <location>
        <begin position="202"/>
        <end position="215"/>
    </location>
</feature>
<sequence length="215" mass="22692">MPKVLLLSYDADARKERAAAFESAGFRVSAAEPAWPESRDLASSFDPDVIALDCGRIATHCREIGEKLRKSAQTRDLPLVLFRVADADVERTRLEVPGGVVAFEHELIERLRSAVLTRFANLARAESEASRAKAAPAKAAVETPRPSAAAEPAPKSDVRKVAAKSSSKSKPANAAAPKKAPASKAAPKGKARTPKAPREPAKAAAKASPKTAAAR</sequence>
<gene>
    <name evidence="2" type="ORF">AKJ08_2597</name>
</gene>
<feature type="region of interest" description="Disordered" evidence="1">
    <location>
        <begin position="127"/>
        <end position="215"/>
    </location>
</feature>
<dbReference type="Proteomes" id="UP000055590">
    <property type="component" value="Chromosome"/>
</dbReference>
<dbReference type="RefSeq" id="WP_050726414.1">
    <property type="nucleotide sequence ID" value="NZ_CP012332.1"/>
</dbReference>
<proteinExistence type="predicted"/>
<keyword evidence="3" id="KW-1185">Reference proteome</keyword>
<evidence type="ECO:0000313" key="3">
    <source>
        <dbReference type="Proteomes" id="UP000055590"/>
    </source>
</evidence>
<accession>A0A0K1PFC6</accession>
<dbReference type="EMBL" id="CP012332">
    <property type="protein sequence ID" value="AKU92210.1"/>
    <property type="molecule type" value="Genomic_DNA"/>
</dbReference>